<protein>
    <submittedName>
        <fullName evidence="5">Putative aldolase</fullName>
    </submittedName>
</protein>
<dbReference type="AlphaFoldDB" id="A3ZZJ4"/>
<dbReference type="InterPro" id="IPR005000">
    <property type="entry name" value="Aldolase/citrate-lyase_domain"/>
</dbReference>
<dbReference type="SUPFAM" id="SSF51621">
    <property type="entry name" value="Phosphoenolpyruvate/pyruvate domain"/>
    <property type="match status" value="1"/>
</dbReference>
<comment type="similarity">
    <text evidence="1">Belongs to the HpcH/HpaI aldolase family.</text>
</comment>
<dbReference type="GO" id="GO:0005737">
    <property type="term" value="C:cytoplasm"/>
    <property type="evidence" value="ECO:0007669"/>
    <property type="project" value="TreeGrafter"/>
</dbReference>
<evidence type="ECO:0000256" key="2">
    <source>
        <dbReference type="ARBA" id="ARBA00022723"/>
    </source>
</evidence>
<sequence length="276" mass="29582">MRRSKVLAKIQNDVPAFGTALHLNSPDIYEMAGLMGFDAIWLDLEHHATSMESAVNLIRAARAGGADVVARPAKGEFMRMARMLEAGASGIMYPRCCSAAEAAELVQWAKFAPLGKRGCDASGPDVPFLLTPLNDYLVNANQETFLIVQVEDPEALVHVDAIAAVPGVDMVMLGPGDFSIMSGIPGQFDHPLVLEAQEKVVQACRNAGKPWAATCGSIAQAKEFADRGARMLFHGCDIVFVKQALDKIKADLAVAFDLPALSSSENGSAKHYQEAR</sequence>
<evidence type="ECO:0000259" key="4">
    <source>
        <dbReference type="Pfam" id="PF03328"/>
    </source>
</evidence>
<dbReference type="PANTHER" id="PTHR30502">
    <property type="entry name" value="2-KETO-3-DEOXY-L-RHAMNONATE ALDOLASE"/>
    <property type="match status" value="1"/>
</dbReference>
<evidence type="ECO:0000256" key="3">
    <source>
        <dbReference type="ARBA" id="ARBA00023239"/>
    </source>
</evidence>
<dbReference type="PANTHER" id="PTHR30502:SF0">
    <property type="entry name" value="PHOSPHOENOLPYRUVATE CARBOXYLASE FAMILY PROTEIN"/>
    <property type="match status" value="1"/>
</dbReference>
<dbReference type="InterPro" id="IPR040442">
    <property type="entry name" value="Pyrv_kinase-like_dom_sf"/>
</dbReference>
<dbReference type="InterPro" id="IPR015813">
    <property type="entry name" value="Pyrv/PenolPyrv_kinase-like_dom"/>
</dbReference>
<proteinExistence type="inferred from homology"/>
<keyword evidence="3" id="KW-0456">Lyase</keyword>
<evidence type="ECO:0000313" key="6">
    <source>
        <dbReference type="Proteomes" id="UP000004358"/>
    </source>
</evidence>
<dbReference type="eggNOG" id="COG3836">
    <property type="taxonomic scope" value="Bacteria"/>
</dbReference>
<dbReference type="STRING" id="314230.DSM3645_18621"/>
<dbReference type="Proteomes" id="UP000004358">
    <property type="component" value="Unassembled WGS sequence"/>
</dbReference>
<name>A3ZZJ4_9BACT</name>
<dbReference type="EMBL" id="AANZ01000024">
    <property type="protein sequence ID" value="EAQ78063.1"/>
    <property type="molecule type" value="Genomic_DNA"/>
</dbReference>
<evidence type="ECO:0000313" key="5">
    <source>
        <dbReference type="EMBL" id="EAQ78063.1"/>
    </source>
</evidence>
<organism evidence="5 6">
    <name type="scientific">Blastopirellula marina DSM 3645</name>
    <dbReference type="NCBI Taxonomy" id="314230"/>
    <lineage>
        <taxon>Bacteria</taxon>
        <taxon>Pseudomonadati</taxon>
        <taxon>Planctomycetota</taxon>
        <taxon>Planctomycetia</taxon>
        <taxon>Pirellulales</taxon>
        <taxon>Pirellulaceae</taxon>
        <taxon>Blastopirellula</taxon>
    </lineage>
</organism>
<accession>A3ZZJ4</accession>
<keyword evidence="2" id="KW-0479">Metal-binding</keyword>
<gene>
    <name evidence="5" type="ORF">DSM3645_18621</name>
</gene>
<reference evidence="5 6" key="1">
    <citation type="submission" date="2006-02" db="EMBL/GenBank/DDBJ databases">
        <authorList>
            <person name="Amann R."/>
            <person name="Ferriera S."/>
            <person name="Johnson J."/>
            <person name="Kravitz S."/>
            <person name="Halpern A."/>
            <person name="Remington K."/>
            <person name="Beeson K."/>
            <person name="Tran B."/>
            <person name="Rogers Y.-H."/>
            <person name="Friedman R."/>
            <person name="Venter J.C."/>
        </authorList>
    </citation>
    <scope>NUCLEOTIDE SEQUENCE [LARGE SCALE GENOMIC DNA]</scope>
    <source>
        <strain evidence="5 6">DSM 3645</strain>
    </source>
</reference>
<evidence type="ECO:0000256" key="1">
    <source>
        <dbReference type="ARBA" id="ARBA00005568"/>
    </source>
</evidence>
<dbReference type="GO" id="GO:0016832">
    <property type="term" value="F:aldehyde-lyase activity"/>
    <property type="evidence" value="ECO:0007669"/>
    <property type="project" value="TreeGrafter"/>
</dbReference>
<comment type="caution">
    <text evidence="5">The sequence shown here is derived from an EMBL/GenBank/DDBJ whole genome shotgun (WGS) entry which is preliminary data.</text>
</comment>
<dbReference type="GO" id="GO:0046872">
    <property type="term" value="F:metal ion binding"/>
    <property type="evidence" value="ECO:0007669"/>
    <property type="project" value="UniProtKB-KW"/>
</dbReference>
<dbReference type="HOGENOM" id="CLU_059964_4_1_0"/>
<dbReference type="Gene3D" id="3.20.20.60">
    <property type="entry name" value="Phosphoenolpyruvate-binding domains"/>
    <property type="match status" value="1"/>
</dbReference>
<dbReference type="InterPro" id="IPR050251">
    <property type="entry name" value="HpcH-HpaI_aldolase"/>
</dbReference>
<dbReference type="Pfam" id="PF03328">
    <property type="entry name" value="HpcH_HpaI"/>
    <property type="match status" value="1"/>
</dbReference>
<dbReference type="RefSeq" id="WP_002651694.1">
    <property type="nucleotide sequence ID" value="NZ_CH672376.1"/>
</dbReference>
<feature type="domain" description="HpcH/HpaI aldolase/citrate lyase" evidence="4">
    <location>
        <begin position="22"/>
        <end position="238"/>
    </location>
</feature>